<keyword evidence="2" id="KW-0294">Fucose metabolism</keyword>
<dbReference type="CDD" id="cd11296">
    <property type="entry name" value="O-FucT_like"/>
    <property type="match status" value="1"/>
</dbReference>
<reference evidence="6 7" key="1">
    <citation type="submission" date="2024-10" db="EMBL/GenBank/DDBJ databases">
        <title>Updated reference genomes for cyclostephanoid diatoms.</title>
        <authorList>
            <person name="Roberts W.R."/>
            <person name="Alverson A.J."/>
        </authorList>
    </citation>
    <scope>NUCLEOTIDE SEQUENCE [LARGE SCALE GENOMIC DNA]</scope>
    <source>
        <strain evidence="6 7">AJA010-31</strain>
    </source>
</reference>
<dbReference type="EMBL" id="JALLPJ020000995">
    <property type="protein sequence ID" value="KAL3778265.1"/>
    <property type="molecule type" value="Genomic_DNA"/>
</dbReference>
<sequence>MMEADGAAPSSGNPIKRTRPTRKRTAPPPQDKLVLVFISASTIFACITLSPFLFGRFPQHDEGGLFSPHNHTGLHQSRLQDIILSMNEDLHDSGSGSELPLARGSSGLPMSDTPSLQGARHGSITCTSSTDSGDFKLDELAYWNEPGPYDTKFTSPFAPKDAKSKRYVTFEPDRGGWNNIRMSMEIIFVFAAATGRTLVLPPDAPFYLLTENEGKGSKQHGFADFIDVRKIQGLDIITMTKFLEREGQEGGLLKLPSGIHGEKIRKSAEYCYYMAKADRPCDEVFEFLKDQAYVPELQAGRDCLIFDQATRMRKASSALDSELFHKMPQEKQQQVTQFCTKRNPIFFGGELDSAPLIHFHSGNKYHRLLNHFYTFMYFTDPKVDNHFKRFVRDNLHYVDTIYCAAGKIIQLLQDEAARVGKETGGSGYSAMHIRRGDFQYKKTKISAEEWLNATIGVLHPGEIVYIATDETDRSFFEPLKEHYNVKFLDQFSQAAGLDDLDPNYAGMIDTIIASRGRVFFGTWFSTFSGYINRMRGYHGFPGNASYYGQPERLLSMHKWEDPDKVLTAREWPVGWVGIDGDVAVDHFIEG</sequence>
<evidence type="ECO:0000256" key="3">
    <source>
        <dbReference type="ARBA" id="ARBA00023277"/>
    </source>
</evidence>
<evidence type="ECO:0000313" key="6">
    <source>
        <dbReference type="EMBL" id="KAL3778265.1"/>
    </source>
</evidence>
<gene>
    <name evidence="6" type="ORF">ACHAWO_011142</name>
</gene>
<feature type="transmembrane region" description="Helical" evidence="5">
    <location>
        <begin position="33"/>
        <end position="54"/>
    </location>
</feature>
<evidence type="ECO:0000256" key="1">
    <source>
        <dbReference type="ARBA" id="ARBA00022679"/>
    </source>
</evidence>
<keyword evidence="5" id="KW-0812">Transmembrane</keyword>
<evidence type="ECO:0000313" key="7">
    <source>
        <dbReference type="Proteomes" id="UP001530400"/>
    </source>
</evidence>
<dbReference type="FunFam" id="3.40.50.11350:FF:000014">
    <property type="entry name" value="Uncharacterized protein"/>
    <property type="match status" value="1"/>
</dbReference>
<feature type="compositionally biased region" description="Basic residues" evidence="4">
    <location>
        <begin position="16"/>
        <end position="25"/>
    </location>
</feature>
<feature type="region of interest" description="Disordered" evidence="4">
    <location>
        <begin position="1"/>
        <end position="28"/>
    </location>
</feature>
<organism evidence="6 7">
    <name type="scientific">Cyclotella atomus</name>
    <dbReference type="NCBI Taxonomy" id="382360"/>
    <lineage>
        <taxon>Eukaryota</taxon>
        <taxon>Sar</taxon>
        <taxon>Stramenopiles</taxon>
        <taxon>Ochrophyta</taxon>
        <taxon>Bacillariophyta</taxon>
        <taxon>Coscinodiscophyceae</taxon>
        <taxon>Thalassiosirophycidae</taxon>
        <taxon>Stephanodiscales</taxon>
        <taxon>Stephanodiscaceae</taxon>
        <taxon>Cyclotella</taxon>
    </lineage>
</organism>
<dbReference type="GO" id="GO:0006004">
    <property type="term" value="P:fucose metabolic process"/>
    <property type="evidence" value="ECO:0007669"/>
    <property type="project" value="UniProtKB-KW"/>
</dbReference>
<dbReference type="AlphaFoldDB" id="A0ABD3NQ23"/>
<protein>
    <recommendedName>
        <fullName evidence="8">O-fucosyltransferase family protein</fullName>
    </recommendedName>
</protein>
<dbReference type="PANTHER" id="PTHR31469">
    <property type="entry name" value="OS07G0633600 PROTEIN"/>
    <property type="match status" value="1"/>
</dbReference>
<dbReference type="Proteomes" id="UP001530400">
    <property type="component" value="Unassembled WGS sequence"/>
</dbReference>
<keyword evidence="7" id="KW-1185">Reference proteome</keyword>
<dbReference type="PANTHER" id="PTHR31469:SF8">
    <property type="entry name" value="OS07G0641000 PROTEIN"/>
    <property type="match status" value="1"/>
</dbReference>
<keyword evidence="1" id="KW-0808">Transferase</keyword>
<dbReference type="Gene3D" id="3.40.50.11340">
    <property type="match status" value="1"/>
</dbReference>
<evidence type="ECO:0000256" key="5">
    <source>
        <dbReference type="SAM" id="Phobius"/>
    </source>
</evidence>
<feature type="region of interest" description="Disordered" evidence="4">
    <location>
        <begin position="90"/>
        <end position="127"/>
    </location>
</feature>
<name>A0ABD3NQ23_9STRA</name>
<dbReference type="Pfam" id="PF10250">
    <property type="entry name" value="O-FucT"/>
    <property type="match status" value="1"/>
</dbReference>
<keyword evidence="5" id="KW-0472">Membrane</keyword>
<evidence type="ECO:0008006" key="8">
    <source>
        <dbReference type="Google" id="ProtNLM"/>
    </source>
</evidence>
<comment type="caution">
    <text evidence="6">The sequence shown here is derived from an EMBL/GenBank/DDBJ whole genome shotgun (WGS) entry which is preliminary data.</text>
</comment>
<dbReference type="Gene3D" id="3.40.50.11350">
    <property type="match status" value="1"/>
</dbReference>
<keyword evidence="3" id="KW-0119">Carbohydrate metabolism</keyword>
<evidence type="ECO:0000256" key="4">
    <source>
        <dbReference type="SAM" id="MobiDB-lite"/>
    </source>
</evidence>
<dbReference type="InterPro" id="IPR019378">
    <property type="entry name" value="GDP-Fuc_O-FucTrfase"/>
</dbReference>
<dbReference type="GO" id="GO:0016740">
    <property type="term" value="F:transferase activity"/>
    <property type="evidence" value="ECO:0007669"/>
    <property type="project" value="UniProtKB-KW"/>
</dbReference>
<proteinExistence type="predicted"/>
<accession>A0ABD3NQ23</accession>
<evidence type="ECO:0000256" key="2">
    <source>
        <dbReference type="ARBA" id="ARBA00023253"/>
    </source>
</evidence>
<keyword evidence="5" id="KW-1133">Transmembrane helix</keyword>